<dbReference type="EMBL" id="JAMQPM010000032">
    <property type="protein sequence ID" value="MCW7528469.1"/>
    <property type="molecule type" value="Genomic_DNA"/>
</dbReference>
<dbReference type="RefSeq" id="WP_265365553.1">
    <property type="nucleotide sequence ID" value="NZ_JAMQPM010000032.1"/>
</dbReference>
<organism evidence="2 3">
    <name type="scientific">Leptospira soteropolitanensis</name>
    <dbReference type="NCBI Taxonomy" id="2950025"/>
    <lineage>
        <taxon>Bacteria</taxon>
        <taxon>Pseudomonadati</taxon>
        <taxon>Spirochaetota</taxon>
        <taxon>Spirochaetia</taxon>
        <taxon>Leptospirales</taxon>
        <taxon>Leptospiraceae</taxon>
        <taxon>Leptospira</taxon>
    </lineage>
</organism>
<name>A0ABT3MNJ9_9LEPT</name>
<accession>A0ABT3MNJ9</accession>
<evidence type="ECO:0000313" key="2">
    <source>
        <dbReference type="EMBL" id="MCW7528469.1"/>
    </source>
</evidence>
<keyword evidence="3" id="KW-1185">Reference proteome</keyword>
<evidence type="ECO:0000259" key="1">
    <source>
        <dbReference type="Pfam" id="PF16289"/>
    </source>
</evidence>
<feature type="domain" description="DUF4935" evidence="1">
    <location>
        <begin position="9"/>
        <end position="185"/>
    </location>
</feature>
<comment type="caution">
    <text evidence="2">The sequence shown here is derived from an EMBL/GenBank/DDBJ whole genome shotgun (WGS) entry which is preliminary data.</text>
</comment>
<proteinExistence type="predicted"/>
<reference evidence="2 3" key="1">
    <citation type="submission" date="2022-06" db="EMBL/GenBank/DDBJ databases">
        <title>Leptospira isolates from biofilms formed at urban environments.</title>
        <authorList>
            <person name="Ribeiro P.S."/>
            <person name="Sousa T."/>
            <person name="Carvalho N."/>
            <person name="Aburjaile F."/>
            <person name="Neves F."/>
            <person name="Oliveira D."/>
            <person name="Blanco L."/>
            <person name="Lima J."/>
            <person name="Costa F."/>
            <person name="Brenig B."/>
            <person name="Soares S."/>
            <person name="Ramos R."/>
            <person name="Goes-Neto A."/>
            <person name="Matiuzzi M."/>
            <person name="Azevedo V."/>
            <person name="Ristow P."/>
        </authorList>
    </citation>
    <scope>NUCLEOTIDE SEQUENCE [LARGE SCALE GENOMIC DNA]</scope>
    <source>
        <strain evidence="2 3">VSF19</strain>
    </source>
</reference>
<protein>
    <submittedName>
        <fullName evidence="2">PIN domain-containing protein</fullName>
    </submittedName>
</protein>
<dbReference type="Pfam" id="PF16289">
    <property type="entry name" value="PIN_12"/>
    <property type="match status" value="1"/>
</dbReference>
<gene>
    <name evidence="2" type="ORF">ND861_19080</name>
</gene>
<feature type="non-terminal residue" evidence="2">
    <location>
        <position position="1"/>
    </location>
</feature>
<sequence>DETLYMAKILLDTCTWLDLAKPKFGEIFNELKNQIDEGITILLTCEIIREEWNNNKTRIIEEILTSIRSHAKSALKMGELLQTSERLELYKIVEKYSKIEQEQENLANQYFDQVEKLLLGSTVYKIDSKLKLEMTDRALLKKAPFHNSKNNMADALLYFGAIQFLEKETEIANDLIFVTQNHKDFCEPLNLNNLHPDLKKSNVYFYNNLAQALKMRKEIIDEMDEYHEGQFWRWIEMQADIARGK</sequence>
<dbReference type="Proteomes" id="UP001208912">
    <property type="component" value="Unassembled WGS sequence"/>
</dbReference>
<dbReference type="InterPro" id="IPR032557">
    <property type="entry name" value="DUF4935"/>
</dbReference>
<evidence type="ECO:0000313" key="3">
    <source>
        <dbReference type="Proteomes" id="UP001208912"/>
    </source>
</evidence>